<evidence type="ECO:0000256" key="1">
    <source>
        <dbReference type="SAM" id="MobiDB-lite"/>
    </source>
</evidence>
<gene>
    <name evidence="2" type="ORF">HYALB_00010014</name>
</gene>
<feature type="compositionally biased region" description="Low complexity" evidence="1">
    <location>
        <begin position="22"/>
        <end position="38"/>
    </location>
</feature>
<evidence type="ECO:0000313" key="3">
    <source>
        <dbReference type="Proteomes" id="UP000701801"/>
    </source>
</evidence>
<reference evidence="2" key="1">
    <citation type="submission" date="2021-07" db="EMBL/GenBank/DDBJ databases">
        <authorList>
            <person name="Durling M."/>
        </authorList>
    </citation>
    <scope>NUCLEOTIDE SEQUENCE</scope>
</reference>
<keyword evidence="3" id="KW-1185">Reference proteome</keyword>
<feature type="compositionally biased region" description="Low complexity" evidence="1">
    <location>
        <begin position="162"/>
        <end position="182"/>
    </location>
</feature>
<feature type="compositionally biased region" description="Low complexity" evidence="1">
    <location>
        <begin position="233"/>
        <end position="246"/>
    </location>
</feature>
<feature type="compositionally biased region" description="Polar residues" evidence="1">
    <location>
        <begin position="1"/>
        <end position="17"/>
    </location>
</feature>
<dbReference type="Proteomes" id="UP000701801">
    <property type="component" value="Unassembled WGS sequence"/>
</dbReference>
<feature type="compositionally biased region" description="Polar residues" evidence="1">
    <location>
        <begin position="63"/>
        <end position="88"/>
    </location>
</feature>
<feature type="compositionally biased region" description="Low complexity" evidence="1">
    <location>
        <begin position="206"/>
        <end position="222"/>
    </location>
</feature>
<proteinExistence type="predicted"/>
<feature type="region of interest" description="Disordered" evidence="1">
    <location>
        <begin position="325"/>
        <end position="346"/>
    </location>
</feature>
<dbReference type="AlphaFoldDB" id="A0A9N9LIK8"/>
<name>A0A9N9LIK8_9HELO</name>
<comment type="caution">
    <text evidence="2">The sequence shown here is derived from an EMBL/GenBank/DDBJ whole genome shotgun (WGS) entry which is preliminary data.</text>
</comment>
<protein>
    <submittedName>
        <fullName evidence="2">Uncharacterized protein</fullName>
    </submittedName>
</protein>
<feature type="region of interest" description="Disordered" evidence="1">
    <location>
        <begin position="161"/>
        <end position="182"/>
    </location>
</feature>
<feature type="compositionally biased region" description="Polar residues" evidence="1">
    <location>
        <begin position="104"/>
        <end position="132"/>
    </location>
</feature>
<feature type="region of interest" description="Disordered" evidence="1">
    <location>
        <begin position="195"/>
        <end position="252"/>
    </location>
</feature>
<accession>A0A9N9LIK8</accession>
<organism evidence="2 3">
    <name type="scientific">Hymenoscyphus albidus</name>
    <dbReference type="NCBI Taxonomy" id="595503"/>
    <lineage>
        <taxon>Eukaryota</taxon>
        <taxon>Fungi</taxon>
        <taxon>Dikarya</taxon>
        <taxon>Ascomycota</taxon>
        <taxon>Pezizomycotina</taxon>
        <taxon>Leotiomycetes</taxon>
        <taxon>Helotiales</taxon>
        <taxon>Helotiaceae</taxon>
        <taxon>Hymenoscyphus</taxon>
    </lineage>
</organism>
<feature type="compositionally biased region" description="Polar residues" evidence="1">
    <location>
        <begin position="223"/>
        <end position="232"/>
    </location>
</feature>
<feature type="region of interest" description="Disordered" evidence="1">
    <location>
        <begin position="1"/>
        <end position="132"/>
    </location>
</feature>
<sequence length="359" mass="38657">MSTYSANIHSIPSTSTPPFRILASLSQSNSQNANTTSSPRTSRAYPEEPESSASPSPLPNWNYPPSTLPTQLQDPSHPTPTRETTSNPVEGKYLEEDRAITPQALDSPTYNREGNTNGTRSPHTPPSNRASSISLSTIPEEHHGLLSGLNALTTPGHRYTYIPSSIPNTPSPKSSSSTGSGNGITFSGYGSINSTGIINGNGRTHTSTTQTQTQAATPTPSQRNSNSHSTLPSTARTSFFSTSSTRGIKKEHPPSFHLYLSVTLTLPPLLIKTRTNFLPPTLPAQTSYDTAQPSGKALSVKDEEYIRLITEFRRGMSDMERNGGCFDVAGGGGREMQEKKEKKGRGGMRRILGLIRGRS</sequence>
<feature type="compositionally biased region" description="Polar residues" evidence="1">
    <location>
        <begin position="195"/>
        <end position="205"/>
    </location>
</feature>
<evidence type="ECO:0000313" key="2">
    <source>
        <dbReference type="EMBL" id="CAG8976145.1"/>
    </source>
</evidence>
<dbReference type="EMBL" id="CAJVRM010000163">
    <property type="protein sequence ID" value="CAG8976145.1"/>
    <property type="molecule type" value="Genomic_DNA"/>
</dbReference>
<dbReference type="OrthoDB" id="10549129at2759"/>